<dbReference type="EMBL" id="CAJJDN010000085">
    <property type="protein sequence ID" value="CAD8105600.1"/>
    <property type="molecule type" value="Genomic_DNA"/>
</dbReference>
<comment type="caution">
    <text evidence="1">The sequence shown here is derived from an EMBL/GenBank/DDBJ whole genome shotgun (WGS) entry which is preliminary data.</text>
</comment>
<proteinExistence type="predicted"/>
<dbReference type="AlphaFoldDB" id="A0A8S1PQ92"/>
<evidence type="ECO:0000313" key="2">
    <source>
        <dbReference type="Proteomes" id="UP000692954"/>
    </source>
</evidence>
<name>A0A8S1PQ92_9CILI</name>
<organism evidence="1 2">
    <name type="scientific">Paramecium sonneborni</name>
    <dbReference type="NCBI Taxonomy" id="65129"/>
    <lineage>
        <taxon>Eukaryota</taxon>
        <taxon>Sar</taxon>
        <taxon>Alveolata</taxon>
        <taxon>Ciliophora</taxon>
        <taxon>Intramacronucleata</taxon>
        <taxon>Oligohymenophorea</taxon>
        <taxon>Peniculida</taxon>
        <taxon>Parameciidae</taxon>
        <taxon>Paramecium</taxon>
    </lineage>
</organism>
<gene>
    <name evidence="1" type="ORF">PSON_ATCC_30995.1.T0850005</name>
</gene>
<keyword evidence="2" id="KW-1185">Reference proteome</keyword>
<protein>
    <submittedName>
        <fullName evidence="1">Uncharacterized protein</fullName>
    </submittedName>
</protein>
<reference evidence="1" key="1">
    <citation type="submission" date="2021-01" db="EMBL/GenBank/DDBJ databases">
        <authorList>
            <consortium name="Genoscope - CEA"/>
            <person name="William W."/>
        </authorList>
    </citation>
    <scope>NUCLEOTIDE SEQUENCE</scope>
</reference>
<accession>A0A8S1PQ92</accession>
<sequence>MMRKLTRSSNISYLQNEILKLQNQIHYNAQKELFLLIMQNITKAALIILNLRTL</sequence>
<dbReference type="Proteomes" id="UP000692954">
    <property type="component" value="Unassembled WGS sequence"/>
</dbReference>
<evidence type="ECO:0000313" key="1">
    <source>
        <dbReference type="EMBL" id="CAD8105600.1"/>
    </source>
</evidence>